<dbReference type="EMBL" id="LKMD01000104">
    <property type="protein sequence ID" value="PIA94780.1"/>
    <property type="molecule type" value="Genomic_DNA"/>
</dbReference>
<dbReference type="Proteomes" id="UP000230605">
    <property type="component" value="Chromosome 6"/>
</dbReference>
<comment type="caution">
    <text evidence="1">The sequence shown here is derived from an EMBL/GenBank/DDBJ whole genome shotgun (WGS) entry which is preliminary data.</text>
</comment>
<sequence>MNAFCGTLRLQFHSCARLLRSCRVHSSGRATTPPCFVTKAFVATIGLLRRRTMRENSGFANLPTATFGLLRRIAGKEDSRLPNLPAATLGRPQRIAGKGNSRFAHLPAATFGRPRETTGKGTAGSQLEMEETGRLRRNVLRMAWKIVESQNRRIAHKTYATTPLR</sequence>
<dbReference type="AlphaFoldDB" id="A0A2G5HQH3"/>
<proteinExistence type="predicted"/>
<reference evidence="1 2" key="1">
    <citation type="submission" date="2015-10" db="EMBL/GenBank/DDBJ databases">
        <title>The cercosporin biosynthetic gene cluster was horizontally transferred to several fungal lineages and shown to be expanded in Cercospora beticola based on microsynteny with recipient genomes.</title>
        <authorList>
            <person name="De Jonge R."/>
            <person name="Ebert M.K."/>
            <person name="Suttle J.C."/>
            <person name="Jurick Ii W.M."/>
            <person name="Secor G.A."/>
            <person name="Thomma B.P."/>
            <person name="Van De Peer Y."/>
            <person name="Bolton M.D."/>
        </authorList>
    </citation>
    <scope>NUCLEOTIDE SEQUENCE [LARGE SCALE GENOMIC DNA]</scope>
    <source>
        <strain evidence="1 2">09-40</strain>
    </source>
</reference>
<evidence type="ECO:0000313" key="1">
    <source>
        <dbReference type="EMBL" id="PIA94780.1"/>
    </source>
</evidence>
<evidence type="ECO:0000313" key="2">
    <source>
        <dbReference type="Proteomes" id="UP000230605"/>
    </source>
</evidence>
<accession>A0A2G5HQH3</accession>
<name>A0A2G5HQH3_CERBT</name>
<protein>
    <submittedName>
        <fullName evidence="1">Uncharacterized protein</fullName>
    </submittedName>
</protein>
<organism evidence="1 2">
    <name type="scientific">Cercospora beticola</name>
    <name type="common">Sugarbeet leaf spot fungus</name>
    <dbReference type="NCBI Taxonomy" id="122368"/>
    <lineage>
        <taxon>Eukaryota</taxon>
        <taxon>Fungi</taxon>
        <taxon>Dikarya</taxon>
        <taxon>Ascomycota</taxon>
        <taxon>Pezizomycotina</taxon>
        <taxon>Dothideomycetes</taxon>
        <taxon>Dothideomycetidae</taxon>
        <taxon>Mycosphaerellales</taxon>
        <taxon>Mycosphaerellaceae</taxon>
        <taxon>Cercospora</taxon>
    </lineage>
</organism>
<gene>
    <name evidence="1" type="ORF">CB0940_08866</name>
</gene>